<evidence type="ECO:0000313" key="4">
    <source>
        <dbReference type="Proteomes" id="UP000514720"/>
    </source>
</evidence>
<dbReference type="RefSeq" id="WP_258878292.1">
    <property type="nucleotide sequence ID" value="NZ_CP048914.1"/>
</dbReference>
<proteinExistence type="predicted"/>
<dbReference type="AlphaFoldDB" id="A0A7L7KPN9"/>
<dbReference type="PANTHER" id="PTHR36435">
    <property type="entry name" value="SLR1288 PROTEIN"/>
    <property type="match status" value="1"/>
</dbReference>
<dbReference type="Pfam" id="PF02517">
    <property type="entry name" value="Rce1-like"/>
    <property type="match status" value="1"/>
</dbReference>
<keyword evidence="3" id="KW-0482">Metalloprotease</keyword>
<keyword evidence="3" id="KW-0378">Hydrolase</keyword>
<feature type="transmembrane region" description="Helical" evidence="1">
    <location>
        <begin position="173"/>
        <end position="191"/>
    </location>
</feature>
<keyword evidence="4" id="KW-1185">Reference proteome</keyword>
<feature type="transmembrane region" description="Helical" evidence="1">
    <location>
        <begin position="7"/>
        <end position="29"/>
    </location>
</feature>
<feature type="transmembrane region" description="Helical" evidence="1">
    <location>
        <begin position="41"/>
        <end position="60"/>
    </location>
</feature>
<dbReference type="Proteomes" id="UP000514720">
    <property type="component" value="Chromosome"/>
</dbReference>
<keyword evidence="3" id="KW-0645">Protease</keyword>
<feature type="domain" description="CAAX prenyl protease 2/Lysostaphin resistance protein A-like" evidence="2">
    <location>
        <begin position="106"/>
        <end position="208"/>
    </location>
</feature>
<organism evidence="3 4">
    <name type="scientific">Candidatus Xianfuyuplasma coldseepsis</name>
    <dbReference type="NCBI Taxonomy" id="2782163"/>
    <lineage>
        <taxon>Bacteria</taxon>
        <taxon>Bacillati</taxon>
        <taxon>Mycoplasmatota</taxon>
        <taxon>Mollicutes</taxon>
        <taxon>Candidatus Izemoplasmatales</taxon>
        <taxon>Candidatus Izemoplasmataceae</taxon>
        <taxon>Candidatus Xianfuyuplasma</taxon>
    </lineage>
</organism>
<feature type="transmembrane region" description="Helical" evidence="1">
    <location>
        <begin position="225"/>
        <end position="243"/>
    </location>
</feature>
<dbReference type="GO" id="GO:0006508">
    <property type="term" value="P:proteolysis"/>
    <property type="evidence" value="ECO:0007669"/>
    <property type="project" value="UniProtKB-KW"/>
</dbReference>
<keyword evidence="1" id="KW-0472">Membrane</keyword>
<protein>
    <submittedName>
        <fullName evidence="3">CPBP family intramembrane metalloprotease</fullName>
    </submittedName>
</protein>
<keyword evidence="1" id="KW-0812">Transmembrane</keyword>
<name>A0A7L7KPN9_9MOLU</name>
<dbReference type="GO" id="GO:0008237">
    <property type="term" value="F:metallopeptidase activity"/>
    <property type="evidence" value="ECO:0007669"/>
    <property type="project" value="UniProtKB-KW"/>
</dbReference>
<evidence type="ECO:0000259" key="2">
    <source>
        <dbReference type="Pfam" id="PF02517"/>
    </source>
</evidence>
<dbReference type="GO" id="GO:0004175">
    <property type="term" value="F:endopeptidase activity"/>
    <property type="evidence" value="ECO:0007669"/>
    <property type="project" value="UniProtKB-ARBA"/>
</dbReference>
<evidence type="ECO:0000313" key="3">
    <source>
        <dbReference type="EMBL" id="QMS84673.1"/>
    </source>
</evidence>
<sequence>MNRMNRITILIAMIIVLMGVLQFTEIPFSSSVAKTVLIEDTIMRFLGGFVFVLVLISLGYKHLFQFAKTTRAQLLVLIPGLLVAINNFPIIATISGRTEITESTGYILLFLVSCVSIGFFEEVIFRGALLMVLLQRFEHSQKGILYAIIGSSMLFGVVHLVNLFAGASVGQTLLQVGYSFLMGMLFAVVFLKTHNLWYSVLLHTIYNIAGLFFMSVGTVVHQFDILTIIITTVLALIVILYYIRVYLSIDPQEMEDLYTPREFTNEA</sequence>
<accession>A0A7L7KPN9</accession>
<evidence type="ECO:0000256" key="1">
    <source>
        <dbReference type="SAM" id="Phobius"/>
    </source>
</evidence>
<dbReference type="InterPro" id="IPR052710">
    <property type="entry name" value="CAAX_protease"/>
</dbReference>
<gene>
    <name evidence="3" type="ORF">G4Z02_02540</name>
</gene>
<keyword evidence="1" id="KW-1133">Transmembrane helix</keyword>
<dbReference type="PANTHER" id="PTHR36435:SF1">
    <property type="entry name" value="CAAX AMINO TERMINAL PROTEASE FAMILY PROTEIN"/>
    <property type="match status" value="1"/>
</dbReference>
<dbReference type="GO" id="GO:0080120">
    <property type="term" value="P:CAAX-box protein maturation"/>
    <property type="evidence" value="ECO:0007669"/>
    <property type="project" value="UniProtKB-ARBA"/>
</dbReference>
<dbReference type="EMBL" id="CP048914">
    <property type="protein sequence ID" value="QMS84673.1"/>
    <property type="molecule type" value="Genomic_DNA"/>
</dbReference>
<dbReference type="InterPro" id="IPR003675">
    <property type="entry name" value="Rce1/LyrA-like_dom"/>
</dbReference>
<dbReference type="KEGG" id="xcl:G4Z02_02540"/>
<feature type="transmembrane region" description="Helical" evidence="1">
    <location>
        <begin position="72"/>
        <end position="94"/>
    </location>
</feature>
<feature type="transmembrane region" description="Helical" evidence="1">
    <location>
        <begin position="198"/>
        <end position="219"/>
    </location>
</feature>
<feature type="transmembrane region" description="Helical" evidence="1">
    <location>
        <begin position="106"/>
        <end position="132"/>
    </location>
</feature>
<feature type="transmembrane region" description="Helical" evidence="1">
    <location>
        <begin position="144"/>
        <end position="167"/>
    </location>
</feature>
<reference evidence="3 4" key="1">
    <citation type="submission" date="2020-02" db="EMBL/GenBank/DDBJ databases">
        <authorList>
            <person name="Zheng R.K."/>
            <person name="Sun C.M."/>
        </authorList>
    </citation>
    <scope>NUCLEOTIDE SEQUENCE [LARGE SCALE GENOMIC DNA]</scope>
    <source>
        <strain evidence="4">zrk13</strain>
    </source>
</reference>